<accession>A0A918KTY1</accession>
<gene>
    <name evidence="5" type="ORF">GCM10010358_32960</name>
</gene>
<dbReference type="PANTHER" id="PTHR24346">
    <property type="entry name" value="MAP/MICROTUBULE AFFINITY-REGULATING KINASE"/>
    <property type="match status" value="1"/>
</dbReference>
<dbReference type="RefSeq" id="WP_229919368.1">
    <property type="nucleotide sequence ID" value="NZ_BMVU01000013.1"/>
</dbReference>
<evidence type="ECO:0000256" key="1">
    <source>
        <dbReference type="ARBA" id="ARBA00022741"/>
    </source>
</evidence>
<dbReference type="EMBL" id="BMVU01000013">
    <property type="protein sequence ID" value="GGX75985.1"/>
    <property type="molecule type" value="Genomic_DNA"/>
</dbReference>
<dbReference type="SUPFAM" id="SSF56112">
    <property type="entry name" value="Protein kinase-like (PK-like)"/>
    <property type="match status" value="1"/>
</dbReference>
<evidence type="ECO:0000256" key="2">
    <source>
        <dbReference type="ARBA" id="ARBA00022840"/>
    </source>
</evidence>
<keyword evidence="1" id="KW-0547">Nucleotide-binding</keyword>
<dbReference type="Gene3D" id="1.10.510.10">
    <property type="entry name" value="Transferase(Phosphotransferase) domain 1"/>
    <property type="match status" value="1"/>
</dbReference>
<evidence type="ECO:0000313" key="6">
    <source>
        <dbReference type="Proteomes" id="UP000619244"/>
    </source>
</evidence>
<feature type="compositionally biased region" description="Low complexity" evidence="3">
    <location>
        <begin position="372"/>
        <end position="391"/>
    </location>
</feature>
<dbReference type="Pfam" id="PF00069">
    <property type="entry name" value="Pkinase"/>
    <property type="match status" value="1"/>
</dbReference>
<feature type="region of interest" description="Disordered" evidence="3">
    <location>
        <begin position="421"/>
        <end position="500"/>
    </location>
</feature>
<evidence type="ECO:0000256" key="3">
    <source>
        <dbReference type="SAM" id="MobiDB-lite"/>
    </source>
</evidence>
<feature type="compositionally biased region" description="Low complexity" evidence="3">
    <location>
        <begin position="421"/>
        <end position="461"/>
    </location>
</feature>
<feature type="compositionally biased region" description="Low complexity" evidence="3">
    <location>
        <begin position="470"/>
        <end position="489"/>
    </location>
</feature>
<name>A0A918KTY1_9ACTN</name>
<dbReference type="AlphaFoldDB" id="A0A918KTY1"/>
<feature type="region of interest" description="Disordered" evidence="3">
    <location>
        <begin position="255"/>
        <end position="284"/>
    </location>
</feature>
<dbReference type="SMART" id="SM00220">
    <property type="entry name" value="S_TKc"/>
    <property type="match status" value="1"/>
</dbReference>
<reference evidence="5" key="2">
    <citation type="submission" date="2020-09" db="EMBL/GenBank/DDBJ databases">
        <authorList>
            <person name="Sun Q."/>
            <person name="Ohkuma M."/>
        </authorList>
    </citation>
    <scope>NUCLEOTIDE SEQUENCE</scope>
    <source>
        <strain evidence="5">JCM 4790</strain>
    </source>
</reference>
<feature type="compositionally biased region" description="Basic and acidic residues" evidence="3">
    <location>
        <begin position="264"/>
        <end position="281"/>
    </location>
</feature>
<keyword evidence="2" id="KW-0067">ATP-binding</keyword>
<dbReference type="GO" id="GO:0005524">
    <property type="term" value="F:ATP binding"/>
    <property type="evidence" value="ECO:0007669"/>
    <property type="project" value="UniProtKB-KW"/>
</dbReference>
<reference evidence="5" key="1">
    <citation type="journal article" date="2014" name="Int. J. Syst. Evol. Microbiol.">
        <title>Complete genome sequence of Corynebacterium casei LMG S-19264T (=DSM 44701T), isolated from a smear-ripened cheese.</title>
        <authorList>
            <consortium name="US DOE Joint Genome Institute (JGI-PGF)"/>
            <person name="Walter F."/>
            <person name="Albersmeier A."/>
            <person name="Kalinowski J."/>
            <person name="Ruckert C."/>
        </authorList>
    </citation>
    <scope>NUCLEOTIDE SEQUENCE</scope>
    <source>
        <strain evidence="5">JCM 4790</strain>
    </source>
</reference>
<protein>
    <recommendedName>
        <fullName evidence="4">Protein kinase domain-containing protein</fullName>
    </recommendedName>
</protein>
<dbReference type="Proteomes" id="UP000619244">
    <property type="component" value="Unassembled WGS sequence"/>
</dbReference>
<dbReference type="GO" id="GO:0004674">
    <property type="term" value="F:protein serine/threonine kinase activity"/>
    <property type="evidence" value="ECO:0007669"/>
    <property type="project" value="TreeGrafter"/>
</dbReference>
<feature type="region of interest" description="Disordered" evidence="3">
    <location>
        <begin position="320"/>
        <end position="394"/>
    </location>
</feature>
<feature type="compositionally biased region" description="Basic and acidic residues" evidence="3">
    <location>
        <begin position="94"/>
        <end position="103"/>
    </location>
</feature>
<evidence type="ECO:0000313" key="5">
    <source>
        <dbReference type="EMBL" id="GGX75985.1"/>
    </source>
</evidence>
<keyword evidence="6" id="KW-1185">Reference proteome</keyword>
<dbReference type="GO" id="GO:0035556">
    <property type="term" value="P:intracellular signal transduction"/>
    <property type="evidence" value="ECO:0007669"/>
    <property type="project" value="TreeGrafter"/>
</dbReference>
<proteinExistence type="predicted"/>
<organism evidence="5 6">
    <name type="scientific">Streptomyces minutiscleroticus</name>
    <dbReference type="NCBI Taxonomy" id="68238"/>
    <lineage>
        <taxon>Bacteria</taxon>
        <taxon>Bacillati</taxon>
        <taxon>Actinomycetota</taxon>
        <taxon>Actinomycetes</taxon>
        <taxon>Kitasatosporales</taxon>
        <taxon>Streptomycetaceae</taxon>
        <taxon>Streptomyces</taxon>
    </lineage>
</organism>
<feature type="domain" description="Protein kinase" evidence="4">
    <location>
        <begin position="39"/>
        <end position="312"/>
    </location>
</feature>
<dbReference type="PROSITE" id="PS50011">
    <property type="entry name" value="PROTEIN_KINASE_DOM"/>
    <property type="match status" value="1"/>
</dbReference>
<evidence type="ECO:0000259" key="4">
    <source>
        <dbReference type="PROSITE" id="PS50011"/>
    </source>
</evidence>
<feature type="region of interest" description="Disordered" evidence="3">
    <location>
        <begin position="58"/>
        <end position="111"/>
    </location>
</feature>
<comment type="caution">
    <text evidence="5">The sequence shown here is derived from an EMBL/GenBank/DDBJ whole genome shotgun (WGS) entry which is preliminary data.</text>
</comment>
<sequence>MSPLLRGVTMIEARIRAADLLAGRYRLSGAVHREGGRAGRYGEETGSGRRVYVTGARLPALPDEDDGAGPGQDRRDDQEHRRGDLGGRGGQSGQDDRRGRDHGGAVGRTAGRVLRDTAAVERVRPGRVAAVVDVFERRGTLWTVIAAPAGVPLYRLLDERGPLEHVRAARIALRLLDVLGAAHREGVTHGDLSPGQVFVDERDEVTVTGFGVVGPVPARRVTAPSYAAPEQDRAERAGPECDLWAVGALLHTMVEGRPPHRGRGRPDAAHRTARHLPEPAPHHPGLLELAVQGLLREDPRERVTEEVVRGVLARVVAGVPDGEAAGPAGPGGPAGRRTVRRAGSPGNARTGPPGTARAGSPETARTGPPETARPGTPGAGRFARRPAGAPAPRFPDGRKAALACALAATAVSAGVLAATGGPGAGETSSAASSSSASLPAPGSVPSSGPGDASSGPDTGGTAPPSAPQEGASSPAGTSPSPAAPATPTGEDPPPGFRRYEAPQGFSVEVPEDFAPLSTRGSPQVSYRVVLGAGGDRRTLTVTYSTRLGPDPVDVWAELEPSLRAKTAGYARVGDIRAVRYRGRPAADMEWLSAAGGARDRTFGRGCLLGGGRGFSLRWTAAAEEWDTPGNRRALDTVLRSFREPAP</sequence>
<dbReference type="InterPro" id="IPR000719">
    <property type="entry name" value="Prot_kinase_dom"/>
</dbReference>
<dbReference type="PANTHER" id="PTHR24346:SF30">
    <property type="entry name" value="MATERNAL EMBRYONIC LEUCINE ZIPPER KINASE"/>
    <property type="match status" value="1"/>
</dbReference>
<dbReference type="GO" id="GO:0005737">
    <property type="term" value="C:cytoplasm"/>
    <property type="evidence" value="ECO:0007669"/>
    <property type="project" value="TreeGrafter"/>
</dbReference>
<feature type="compositionally biased region" description="Basic and acidic residues" evidence="3">
    <location>
        <begin position="72"/>
        <end position="85"/>
    </location>
</feature>
<dbReference type="InterPro" id="IPR011009">
    <property type="entry name" value="Kinase-like_dom_sf"/>
</dbReference>